<evidence type="ECO:0000313" key="2">
    <source>
        <dbReference type="Proteomes" id="UP001321542"/>
    </source>
</evidence>
<keyword evidence="2" id="KW-1185">Reference proteome</keyword>
<reference evidence="1 2" key="2">
    <citation type="journal article" date="2023" name="ChemBioChem">
        <title>Acyltransferase Domain Exchange between Two Independent Type I Polyketide Synthases in the Same Producer Strain of Macrolide Antibiotics.</title>
        <authorList>
            <person name="Kudo F."/>
            <person name="Kishikawa K."/>
            <person name="Tsuboi K."/>
            <person name="Kido T."/>
            <person name="Usui T."/>
            <person name="Hashimoto J."/>
            <person name="Shin-Ya K."/>
            <person name="Miyanaga A."/>
            <person name="Eguchi T."/>
        </authorList>
    </citation>
    <scope>NUCLEOTIDE SEQUENCE [LARGE SCALE GENOMIC DNA]</scope>
    <source>
        <strain evidence="1 2">A-8890</strain>
    </source>
</reference>
<accession>A0ABN5VC52</accession>
<dbReference type="EMBL" id="AP018448">
    <property type="protein sequence ID" value="BBC30594.1"/>
    <property type="molecule type" value="Genomic_DNA"/>
</dbReference>
<name>A0ABN5VC52_9ACTN</name>
<protein>
    <submittedName>
        <fullName evidence="1">Uncharacterized protein</fullName>
    </submittedName>
</protein>
<evidence type="ECO:0000313" key="1">
    <source>
        <dbReference type="EMBL" id="BBC30594.1"/>
    </source>
</evidence>
<sequence length="153" mass="17222">MRIFQLKYHPDGFPGSLKGRRTSIKKSFNRAMAHKPVEWTLVVPCTLTTSERAFVNKLADGKAVKVSMLDRSDLDCHFAAHSDLEASFTRDLLREAAKDFNQEKAMLLGADDLVIVTTVIHQDGCWAQLHNDAYFARSACADFAYDQGLDELR</sequence>
<dbReference type="Proteomes" id="UP001321542">
    <property type="component" value="Chromosome"/>
</dbReference>
<reference evidence="1 2" key="1">
    <citation type="journal article" date="2010" name="ChemBioChem">
        <title>Cloning and characterization of the biosynthetic gene cluster of 16-membered macrolide antibiotic FD-891: involvement of a dual functional cytochrome P450 monooxygenase catalyzing epoxidation and hydroxylation.</title>
        <authorList>
            <person name="Kudo F."/>
            <person name="Motegi A."/>
            <person name="Mizoue K."/>
            <person name="Eguchi T."/>
        </authorList>
    </citation>
    <scope>NUCLEOTIDE SEQUENCE [LARGE SCALE GENOMIC DNA]</scope>
    <source>
        <strain evidence="1 2">A-8890</strain>
    </source>
</reference>
<proteinExistence type="predicted"/>
<gene>
    <name evidence="1" type="ORF">SGFS_018880</name>
</gene>
<organism evidence="1 2">
    <name type="scientific">Streptomyces graminofaciens</name>
    <dbReference type="NCBI Taxonomy" id="68212"/>
    <lineage>
        <taxon>Bacteria</taxon>
        <taxon>Bacillati</taxon>
        <taxon>Actinomycetota</taxon>
        <taxon>Actinomycetes</taxon>
        <taxon>Kitasatosporales</taxon>
        <taxon>Streptomycetaceae</taxon>
        <taxon>Streptomyces</taxon>
    </lineage>
</organism>